<feature type="domain" description="Dienelactone hydrolase" evidence="1">
    <location>
        <begin position="29"/>
        <end position="257"/>
    </location>
</feature>
<dbReference type="PANTHER" id="PTHR17630:SF105">
    <property type="entry name" value="DIENELACTONE HYDROLASE FAMILY PROTEIN (AFU_ORTHOLOGUE AFUA_4G08790)"/>
    <property type="match status" value="1"/>
</dbReference>
<name>A0A8E2AK27_9APHY</name>
<keyword evidence="2" id="KW-0378">Hydrolase</keyword>
<dbReference type="Pfam" id="PF01738">
    <property type="entry name" value="DLH"/>
    <property type="match status" value="1"/>
</dbReference>
<dbReference type="InterPro" id="IPR029058">
    <property type="entry name" value="AB_hydrolase_fold"/>
</dbReference>
<dbReference type="SUPFAM" id="SSF53474">
    <property type="entry name" value="alpha/beta-Hydrolases"/>
    <property type="match status" value="1"/>
</dbReference>
<dbReference type="InterPro" id="IPR002925">
    <property type="entry name" value="Dienelactn_hydro"/>
</dbReference>
<proteinExistence type="predicted"/>
<evidence type="ECO:0000313" key="3">
    <source>
        <dbReference type="Proteomes" id="UP000250043"/>
    </source>
</evidence>
<reference evidence="2 3" key="1">
    <citation type="submission" date="2016-07" db="EMBL/GenBank/DDBJ databases">
        <title>Draft genome of the white-rot fungus Obba rivulosa 3A-2.</title>
        <authorList>
            <consortium name="DOE Joint Genome Institute"/>
            <person name="Miettinen O."/>
            <person name="Riley R."/>
            <person name="Acob R."/>
            <person name="Barry K."/>
            <person name="Cullen D."/>
            <person name="De Vries R."/>
            <person name="Hainaut M."/>
            <person name="Hatakka A."/>
            <person name="Henrissat B."/>
            <person name="Hilden K."/>
            <person name="Kuo R."/>
            <person name="Labutti K."/>
            <person name="Lipzen A."/>
            <person name="Makela M.R."/>
            <person name="Sandor L."/>
            <person name="Spatafora J.W."/>
            <person name="Grigoriev I.V."/>
            <person name="Hibbett D.S."/>
        </authorList>
    </citation>
    <scope>NUCLEOTIDE SEQUENCE [LARGE SCALE GENOMIC DNA]</scope>
    <source>
        <strain evidence="2 3">3A-2</strain>
    </source>
</reference>
<evidence type="ECO:0000259" key="1">
    <source>
        <dbReference type="Pfam" id="PF01738"/>
    </source>
</evidence>
<organism evidence="2 3">
    <name type="scientific">Obba rivulosa</name>
    <dbReference type="NCBI Taxonomy" id="1052685"/>
    <lineage>
        <taxon>Eukaryota</taxon>
        <taxon>Fungi</taxon>
        <taxon>Dikarya</taxon>
        <taxon>Basidiomycota</taxon>
        <taxon>Agaricomycotina</taxon>
        <taxon>Agaricomycetes</taxon>
        <taxon>Polyporales</taxon>
        <taxon>Gelatoporiaceae</taxon>
        <taxon>Obba</taxon>
    </lineage>
</organism>
<protein>
    <submittedName>
        <fullName evidence="2">Alpha/beta-hydrolase</fullName>
    </submittedName>
</protein>
<evidence type="ECO:0000313" key="2">
    <source>
        <dbReference type="EMBL" id="OCH85956.1"/>
    </source>
</evidence>
<dbReference type="Proteomes" id="UP000250043">
    <property type="component" value="Unassembled WGS sequence"/>
</dbReference>
<accession>A0A8E2AK27</accession>
<keyword evidence="3" id="KW-1185">Reference proteome</keyword>
<dbReference type="GO" id="GO:0016787">
    <property type="term" value="F:hydrolase activity"/>
    <property type="evidence" value="ECO:0007669"/>
    <property type="project" value="UniProtKB-KW"/>
</dbReference>
<gene>
    <name evidence="2" type="ORF">OBBRIDRAFT_738955</name>
</gene>
<dbReference type="PANTHER" id="PTHR17630">
    <property type="entry name" value="DIENELACTONE HYDROLASE"/>
    <property type="match status" value="1"/>
</dbReference>
<dbReference type="EMBL" id="KV722553">
    <property type="protein sequence ID" value="OCH85956.1"/>
    <property type="molecule type" value="Genomic_DNA"/>
</dbReference>
<dbReference type="AlphaFoldDB" id="A0A8E2AK27"/>
<sequence length="271" mass="29626">MACADCVSGSIHPGTPAGTEITLAGLPTYAVGDAASTRIVIFGTDIFGWKLVNTRLLVDEYAARGFRVLVPDLFDGYELPQWTLGARDPVNEAPSLFQRVVARPLSLFVLAPFVLRNSQGAQNAKITALVSHLRAAHPGAKIGFVGFCWGGRYAITLNGLFEATVAAHPSLVKYPAELDCVSKPISFELAATDHDFNAARGMDAEKRLKEKGLEYVEMVIYEGVQHGWTIRCDLKDEQKKEARDRARDQAIRWFERFLSTDDTAGAPTTPA</sequence>
<dbReference type="Gene3D" id="3.40.50.1820">
    <property type="entry name" value="alpha/beta hydrolase"/>
    <property type="match status" value="1"/>
</dbReference>
<dbReference type="OrthoDB" id="10019231at2759"/>